<name>L8X0T8_THACA</name>
<gene>
    <name evidence="1" type="ORF">AG1IA_02162</name>
</gene>
<keyword evidence="2" id="KW-1185">Reference proteome</keyword>
<dbReference type="Proteomes" id="UP000011668">
    <property type="component" value="Unassembled WGS sequence"/>
</dbReference>
<sequence>MCLGDMTNVDGLAPMEFESYHVYRAHSSETGFAWHGGEDAGGRGTTNAPTRSKISIRWDLVPVPDEEEDLDLCSNERTWIVVRCTGN</sequence>
<reference evidence="1 2" key="1">
    <citation type="journal article" date="2013" name="Nat. Commun.">
        <title>The evolution and pathogenic mechanisms of the rice sheath blight pathogen.</title>
        <authorList>
            <person name="Zheng A."/>
            <person name="Lin R."/>
            <person name="Xu L."/>
            <person name="Qin P."/>
            <person name="Tang C."/>
            <person name="Ai P."/>
            <person name="Zhang D."/>
            <person name="Liu Y."/>
            <person name="Sun Z."/>
            <person name="Feng H."/>
            <person name="Wang Y."/>
            <person name="Chen Y."/>
            <person name="Liang X."/>
            <person name="Fu R."/>
            <person name="Li Q."/>
            <person name="Zhang J."/>
            <person name="Yu X."/>
            <person name="Xie Z."/>
            <person name="Ding L."/>
            <person name="Guan P."/>
            <person name="Tang J."/>
            <person name="Liang Y."/>
            <person name="Wang S."/>
            <person name="Deng Q."/>
            <person name="Li S."/>
            <person name="Zhu J."/>
            <person name="Wang L."/>
            <person name="Liu H."/>
            <person name="Li P."/>
        </authorList>
    </citation>
    <scope>NUCLEOTIDE SEQUENCE [LARGE SCALE GENOMIC DNA]</scope>
    <source>
        <strain evidence="2">AG-1 IA</strain>
    </source>
</reference>
<dbReference type="HOGENOM" id="CLU_2484867_0_0_1"/>
<protein>
    <submittedName>
        <fullName evidence="1">Uncharacterized protein</fullName>
    </submittedName>
</protein>
<evidence type="ECO:0000313" key="1">
    <source>
        <dbReference type="EMBL" id="ELU43815.1"/>
    </source>
</evidence>
<comment type="caution">
    <text evidence="1">The sequence shown here is derived from an EMBL/GenBank/DDBJ whole genome shotgun (WGS) entry which is preliminary data.</text>
</comment>
<organism evidence="1 2">
    <name type="scientific">Thanatephorus cucumeris (strain AG1-IA)</name>
    <name type="common">Rice sheath blight fungus</name>
    <name type="synonym">Rhizoctonia solani</name>
    <dbReference type="NCBI Taxonomy" id="983506"/>
    <lineage>
        <taxon>Eukaryota</taxon>
        <taxon>Fungi</taxon>
        <taxon>Dikarya</taxon>
        <taxon>Basidiomycota</taxon>
        <taxon>Agaricomycotina</taxon>
        <taxon>Agaricomycetes</taxon>
        <taxon>Cantharellales</taxon>
        <taxon>Ceratobasidiaceae</taxon>
        <taxon>Rhizoctonia</taxon>
        <taxon>Rhizoctonia solani AG-1</taxon>
    </lineage>
</organism>
<proteinExistence type="predicted"/>
<dbReference type="EMBL" id="AFRT01000479">
    <property type="protein sequence ID" value="ELU43815.1"/>
    <property type="molecule type" value="Genomic_DNA"/>
</dbReference>
<evidence type="ECO:0000313" key="2">
    <source>
        <dbReference type="Proteomes" id="UP000011668"/>
    </source>
</evidence>
<accession>L8X0T8</accession>
<dbReference type="AlphaFoldDB" id="L8X0T8"/>